<comment type="similarity">
    <text evidence="5">Belongs to the metallo-beta-lactamase superfamily. Type III sulfatase family.</text>
</comment>
<comment type="caution">
    <text evidence="10">The sequence shown here is derived from an EMBL/GenBank/DDBJ whole genome shotgun (WGS) entry which is preliminary data.</text>
</comment>
<dbReference type="Gene3D" id="3.60.15.30">
    <property type="entry name" value="Metallo-beta-lactamase domain"/>
    <property type="match status" value="1"/>
</dbReference>
<dbReference type="STRING" id="1317117.ATO7_11608"/>
<dbReference type="GO" id="GO:0018909">
    <property type="term" value="P:dodecyl sulfate metabolic process"/>
    <property type="evidence" value="ECO:0007669"/>
    <property type="project" value="InterPro"/>
</dbReference>
<keyword evidence="2" id="KW-0479">Metal-binding</keyword>
<dbReference type="FunFam" id="3.60.15.30:FF:000001">
    <property type="entry name" value="Alkyl/aryl-sulfatase BDS1"/>
    <property type="match status" value="1"/>
</dbReference>
<dbReference type="GO" id="GO:0046983">
    <property type="term" value="F:protein dimerization activity"/>
    <property type="evidence" value="ECO:0007669"/>
    <property type="project" value="InterPro"/>
</dbReference>
<dbReference type="RefSeq" id="WP_083561967.1">
    <property type="nucleotide sequence ID" value="NZ_AQQV01000003.1"/>
</dbReference>
<dbReference type="GO" id="GO:0018741">
    <property type="term" value="F:linear primary-alkylsulfatase activity"/>
    <property type="evidence" value="ECO:0007669"/>
    <property type="project" value="UniProtKB-EC"/>
</dbReference>
<evidence type="ECO:0000256" key="7">
    <source>
        <dbReference type="ARBA" id="ARBA00068034"/>
    </source>
</evidence>
<gene>
    <name evidence="10" type="ORF">ATO7_11608</name>
</gene>
<dbReference type="PANTHER" id="PTHR43223">
    <property type="entry name" value="ALKYL/ARYL-SULFATASE"/>
    <property type="match status" value="1"/>
</dbReference>
<reference evidence="10 11" key="1">
    <citation type="submission" date="2013-04" db="EMBL/GenBank/DDBJ databases">
        <title>Oceanococcus atlanticus 22II-S10r2 Genome Sequencing.</title>
        <authorList>
            <person name="Lai Q."/>
            <person name="Li G."/>
            <person name="Shao Z."/>
        </authorList>
    </citation>
    <scope>NUCLEOTIDE SEQUENCE [LARGE SCALE GENOMIC DNA]</scope>
    <source>
        <strain evidence="10 11">22II-S10r2</strain>
    </source>
</reference>
<evidence type="ECO:0000313" key="10">
    <source>
        <dbReference type="EMBL" id="ORE85937.1"/>
    </source>
</evidence>
<dbReference type="InterPro" id="IPR052195">
    <property type="entry name" value="Bact_Alkyl/Aryl-Sulfatase"/>
</dbReference>
<dbReference type="Pfam" id="PF14864">
    <property type="entry name" value="Alkyl_sulf_C"/>
    <property type="match status" value="1"/>
</dbReference>
<dbReference type="SUPFAM" id="SSF55718">
    <property type="entry name" value="SCP-like"/>
    <property type="match status" value="1"/>
</dbReference>
<dbReference type="GO" id="GO:0046872">
    <property type="term" value="F:metal ion binding"/>
    <property type="evidence" value="ECO:0007669"/>
    <property type="project" value="UniProtKB-KW"/>
</dbReference>
<dbReference type="Gene3D" id="1.25.40.880">
    <property type="entry name" value="Alkyl sulfatase, dimerisation domain"/>
    <property type="match status" value="1"/>
</dbReference>
<dbReference type="Pfam" id="PF00753">
    <property type="entry name" value="Lactamase_B"/>
    <property type="match status" value="1"/>
</dbReference>
<dbReference type="InterPro" id="IPR038536">
    <property type="entry name" value="Alkyl/aryl-sulf_dimr_sf"/>
</dbReference>
<dbReference type="PROSITE" id="PS51257">
    <property type="entry name" value="PROKAR_LIPOPROTEIN"/>
    <property type="match status" value="1"/>
</dbReference>
<dbReference type="EMBL" id="AQQV01000003">
    <property type="protein sequence ID" value="ORE85937.1"/>
    <property type="molecule type" value="Genomic_DNA"/>
</dbReference>
<sequence>MSAWRVLGMLGVLGLVACEQASLPLEEGSDAQGHSAATAHTARANQELAQRLPLDDPRDFEDAGRGLIAKPNSLVVKMDDGRVVWDQDAYAFLDQDAPQSANPSLWRQARLNSLYGLYKVTEGIHQLRGFDLANMTLIDSDNGWIVVDPLTVVETAQTALDFARQHLGDKPIQAVIFTHSHIDHFGGVEAITRDNPAVRIVAPVGFMDEAVSENVMAGIAMQRRAGYMYGRYLARSLRGHIDTGLGKEPPLAGTISIAEPTDIIDHTGQTLNIDGVEFEFQNAPGSEAPAELTFFLPQFKAYCGGEVVSRNIHNVYTLRGAKVRDALRWSGYIQEALELYAQRADVYFGTHQWPLWGRERIVDFMKKQRDIYKYIHDQTLRMANLGYTPREIAERLRMPASLQQEFANRGYYGTLKHNAKAVYQAYFGWYDGNPVNLDPLPPSDAGTRYVELLGGADGVMDKATAAYQAGEYRWAAELLNHLVFAQPEHEQARALLARAYDQLGYQAESGPWRDVYLSGAYELRHGKVKQGTALADAVALLREIPRQQFFASMAARLNGLRAEEAAFKVNFTFTDLNENHVLWIENAVLHHRKAAPDATADATLALTHELFLKLIIGQAGLKDTLMSDDLAVEGSRLDLLRFFRLFDNPDGTFAIVTPD</sequence>
<accession>A0A1Y1SBA4</accession>
<dbReference type="Proteomes" id="UP000192342">
    <property type="component" value="Unassembled WGS sequence"/>
</dbReference>
<dbReference type="SUPFAM" id="SSF56281">
    <property type="entry name" value="Metallo-hydrolase/oxidoreductase"/>
    <property type="match status" value="1"/>
</dbReference>
<dbReference type="InterPro" id="IPR044097">
    <property type="entry name" value="Bds1/SdsA1_MBL-fold"/>
</dbReference>
<evidence type="ECO:0000256" key="4">
    <source>
        <dbReference type="ARBA" id="ARBA00022833"/>
    </source>
</evidence>
<dbReference type="SMART" id="SM00849">
    <property type="entry name" value="Lactamase_B"/>
    <property type="match status" value="1"/>
</dbReference>
<evidence type="ECO:0000256" key="3">
    <source>
        <dbReference type="ARBA" id="ARBA00022801"/>
    </source>
</evidence>
<evidence type="ECO:0000256" key="5">
    <source>
        <dbReference type="ARBA" id="ARBA00033751"/>
    </source>
</evidence>
<organism evidence="10 11">
    <name type="scientific">Oceanococcus atlanticus</name>
    <dbReference type="NCBI Taxonomy" id="1317117"/>
    <lineage>
        <taxon>Bacteria</taxon>
        <taxon>Pseudomonadati</taxon>
        <taxon>Pseudomonadota</taxon>
        <taxon>Gammaproteobacteria</taxon>
        <taxon>Chromatiales</taxon>
        <taxon>Oceanococcaceae</taxon>
        <taxon>Oceanococcus</taxon>
    </lineage>
</organism>
<dbReference type="InterPro" id="IPR036527">
    <property type="entry name" value="SCP2_sterol-bd_dom_sf"/>
</dbReference>
<dbReference type="InterPro" id="IPR036866">
    <property type="entry name" value="RibonucZ/Hydroxyglut_hydro"/>
</dbReference>
<keyword evidence="11" id="KW-1185">Reference proteome</keyword>
<name>A0A1Y1SBA4_9GAMM</name>
<feature type="domain" description="Metallo-beta-lactamase" evidence="9">
    <location>
        <begin position="132"/>
        <end position="351"/>
    </location>
</feature>
<dbReference type="InterPro" id="IPR001279">
    <property type="entry name" value="Metallo-B-lactamas"/>
</dbReference>
<dbReference type="AlphaFoldDB" id="A0A1Y1SBA4"/>
<evidence type="ECO:0000256" key="1">
    <source>
        <dbReference type="ARBA" id="ARBA00001947"/>
    </source>
</evidence>
<dbReference type="OrthoDB" id="9769598at2"/>
<evidence type="ECO:0000259" key="9">
    <source>
        <dbReference type="SMART" id="SM00849"/>
    </source>
</evidence>
<evidence type="ECO:0000256" key="2">
    <source>
        <dbReference type="ARBA" id="ARBA00022723"/>
    </source>
</evidence>
<protein>
    <recommendedName>
        <fullName evidence="7">Linear primary-alkylsulfatase</fullName>
        <ecNumber evidence="6">3.1.6.21</ecNumber>
    </recommendedName>
    <alternativeName>
        <fullName evidence="8">Type III linear primary-alkylsulfatase</fullName>
    </alternativeName>
</protein>
<keyword evidence="4" id="KW-0862">Zinc</keyword>
<proteinExistence type="inferred from homology"/>
<dbReference type="Pfam" id="PF14863">
    <property type="entry name" value="Alkyl_sulf_dimr"/>
    <property type="match status" value="1"/>
</dbReference>
<dbReference type="PANTHER" id="PTHR43223:SF1">
    <property type="entry name" value="ALKYL_ARYL-SULFATASE BDS1"/>
    <property type="match status" value="1"/>
</dbReference>
<evidence type="ECO:0000313" key="11">
    <source>
        <dbReference type="Proteomes" id="UP000192342"/>
    </source>
</evidence>
<dbReference type="InterPro" id="IPR029228">
    <property type="entry name" value="Alkyl_sulf_dimr"/>
</dbReference>
<comment type="cofactor">
    <cofactor evidence="1">
        <name>Zn(2+)</name>
        <dbReference type="ChEBI" id="CHEBI:29105"/>
    </cofactor>
</comment>
<dbReference type="CDD" id="cd07710">
    <property type="entry name" value="arylsulfatase_Sdsa1-like_MBL-fold"/>
    <property type="match status" value="1"/>
</dbReference>
<keyword evidence="3" id="KW-0378">Hydrolase</keyword>
<dbReference type="InterPro" id="IPR029229">
    <property type="entry name" value="Alkyl_sulf_C"/>
</dbReference>
<dbReference type="FunFam" id="1.25.40.880:FF:000001">
    <property type="entry name" value="SDS hydrolase SdsA1"/>
    <property type="match status" value="1"/>
</dbReference>
<evidence type="ECO:0000256" key="8">
    <source>
        <dbReference type="ARBA" id="ARBA00075789"/>
    </source>
</evidence>
<evidence type="ECO:0000256" key="6">
    <source>
        <dbReference type="ARBA" id="ARBA00066568"/>
    </source>
</evidence>
<dbReference type="Gene3D" id="3.30.1050.10">
    <property type="entry name" value="SCP2 sterol-binding domain"/>
    <property type="match status" value="1"/>
</dbReference>
<dbReference type="EC" id="3.1.6.21" evidence="6"/>